<dbReference type="Proteomes" id="UP000605784">
    <property type="component" value="Unassembled WGS sequence"/>
</dbReference>
<feature type="transmembrane region" description="Helical" evidence="1">
    <location>
        <begin position="12"/>
        <end position="34"/>
    </location>
</feature>
<dbReference type="InterPro" id="IPR040493">
    <property type="entry name" value="DUF5518"/>
</dbReference>
<protein>
    <recommendedName>
        <fullName evidence="4">DUF5518 domain-containing protein</fullName>
    </recommendedName>
</protein>
<dbReference type="EMBL" id="BMOU01000006">
    <property type="protein sequence ID" value="GGO00381.1"/>
    <property type="molecule type" value="Genomic_DNA"/>
</dbReference>
<evidence type="ECO:0000313" key="3">
    <source>
        <dbReference type="Proteomes" id="UP000605784"/>
    </source>
</evidence>
<keyword evidence="1" id="KW-0812">Transmembrane</keyword>
<dbReference type="RefSeq" id="WP_189000637.1">
    <property type="nucleotide sequence ID" value="NZ_BMOU01000006.1"/>
</dbReference>
<reference evidence="2" key="2">
    <citation type="submission" date="2020-09" db="EMBL/GenBank/DDBJ databases">
        <authorList>
            <person name="Sun Q."/>
            <person name="Ohkuma M."/>
        </authorList>
    </citation>
    <scope>NUCLEOTIDE SEQUENCE</scope>
    <source>
        <strain evidence="2">JCM 17820</strain>
    </source>
</reference>
<name>A0A830GQX2_9EURY</name>
<dbReference type="AlphaFoldDB" id="A0A830GQX2"/>
<evidence type="ECO:0000256" key="1">
    <source>
        <dbReference type="SAM" id="Phobius"/>
    </source>
</evidence>
<feature type="transmembrane region" description="Helical" evidence="1">
    <location>
        <begin position="98"/>
        <end position="126"/>
    </location>
</feature>
<evidence type="ECO:0000313" key="2">
    <source>
        <dbReference type="EMBL" id="GGO00381.1"/>
    </source>
</evidence>
<feature type="transmembrane region" description="Helical" evidence="1">
    <location>
        <begin position="40"/>
        <end position="56"/>
    </location>
</feature>
<accession>A0A830GQX2</accession>
<feature type="transmembrane region" description="Helical" evidence="1">
    <location>
        <begin position="68"/>
        <end position="92"/>
    </location>
</feature>
<sequence>MTRIGSLHPELSVSWTYAILGGLATIPFTVASYWSSGESMAFSSVFVAAVATGYLAKRHGLESSPVGVRTGLVGALPVALLLAEVLGAATALGGSLPFIAAASVLTAGFLVAILGLVVGLSVLLGWAGGRLGGWLAERNSHARPPAIGN</sequence>
<dbReference type="Pfam" id="PF17647">
    <property type="entry name" value="DUF5518"/>
    <property type="match status" value="1"/>
</dbReference>
<comment type="caution">
    <text evidence="2">The sequence shown here is derived from an EMBL/GenBank/DDBJ whole genome shotgun (WGS) entry which is preliminary data.</text>
</comment>
<proteinExistence type="predicted"/>
<reference evidence="2" key="1">
    <citation type="journal article" date="2014" name="Int. J. Syst. Evol. Microbiol.">
        <title>Complete genome sequence of Corynebacterium casei LMG S-19264T (=DSM 44701T), isolated from a smear-ripened cheese.</title>
        <authorList>
            <consortium name="US DOE Joint Genome Institute (JGI-PGF)"/>
            <person name="Walter F."/>
            <person name="Albersmeier A."/>
            <person name="Kalinowski J."/>
            <person name="Ruckert C."/>
        </authorList>
    </citation>
    <scope>NUCLEOTIDE SEQUENCE</scope>
    <source>
        <strain evidence="2">JCM 17820</strain>
    </source>
</reference>
<keyword evidence="1" id="KW-1133">Transmembrane helix</keyword>
<keyword evidence="3" id="KW-1185">Reference proteome</keyword>
<gene>
    <name evidence="2" type="ORF">GCM10009030_32920</name>
</gene>
<evidence type="ECO:0008006" key="4">
    <source>
        <dbReference type="Google" id="ProtNLM"/>
    </source>
</evidence>
<keyword evidence="1" id="KW-0472">Membrane</keyword>
<organism evidence="2 3">
    <name type="scientific">Haloarcula pellucida</name>
    <dbReference type="NCBI Taxonomy" id="1427151"/>
    <lineage>
        <taxon>Archaea</taxon>
        <taxon>Methanobacteriati</taxon>
        <taxon>Methanobacteriota</taxon>
        <taxon>Stenosarchaea group</taxon>
        <taxon>Halobacteria</taxon>
        <taxon>Halobacteriales</taxon>
        <taxon>Haloarculaceae</taxon>
        <taxon>Haloarcula</taxon>
    </lineage>
</organism>